<name>A0A553RF91_9TELE</name>
<dbReference type="Proteomes" id="UP000316079">
    <property type="component" value="Unassembled WGS sequence"/>
</dbReference>
<dbReference type="InterPro" id="IPR031518">
    <property type="entry name" value="DUF4693"/>
</dbReference>
<evidence type="ECO:0000313" key="3">
    <source>
        <dbReference type="Proteomes" id="UP000316079"/>
    </source>
</evidence>
<dbReference type="PANTHER" id="PTHR14870">
    <property type="entry name" value="TUBULIN EPSILON AND DELTA COMPLEX PROTEIN 2"/>
    <property type="match status" value="1"/>
</dbReference>
<feature type="region of interest" description="Disordered" evidence="1">
    <location>
        <begin position="84"/>
        <end position="210"/>
    </location>
</feature>
<evidence type="ECO:0000256" key="1">
    <source>
        <dbReference type="SAM" id="MobiDB-lite"/>
    </source>
</evidence>
<evidence type="ECO:0000313" key="2">
    <source>
        <dbReference type="EMBL" id="TRZ00856.1"/>
    </source>
</evidence>
<feature type="compositionally biased region" description="Low complexity" evidence="1">
    <location>
        <begin position="165"/>
        <end position="175"/>
    </location>
</feature>
<reference evidence="2 3" key="1">
    <citation type="journal article" date="2019" name="Sci. Data">
        <title>Hybrid genome assembly and annotation of Danionella translucida.</title>
        <authorList>
            <person name="Kadobianskyi M."/>
            <person name="Schulze L."/>
            <person name="Schuelke M."/>
            <person name="Judkewitz B."/>
        </authorList>
    </citation>
    <scope>NUCLEOTIDE SEQUENCE [LARGE SCALE GENOMIC DNA]</scope>
    <source>
        <strain evidence="2 3">Bolton</strain>
    </source>
</reference>
<dbReference type="Pfam" id="PF15764">
    <property type="entry name" value="DUF4693"/>
    <property type="match status" value="1"/>
</dbReference>
<accession>A0A553RF91</accession>
<feature type="compositionally biased region" description="Basic and acidic residues" evidence="1">
    <location>
        <begin position="200"/>
        <end position="210"/>
    </location>
</feature>
<protein>
    <recommendedName>
        <fullName evidence="4">Tubulin epsilon and delta complex protein 2</fullName>
    </recommendedName>
</protein>
<comment type="caution">
    <text evidence="2">The sequence shown here is derived from an EMBL/GenBank/DDBJ whole genome shotgun (WGS) entry which is preliminary data.</text>
</comment>
<dbReference type="PANTHER" id="PTHR14870:SF1">
    <property type="entry name" value="TUBULIN EPSILON AND DELTA COMPLEX PROTEIN 2"/>
    <property type="match status" value="1"/>
</dbReference>
<keyword evidence="3" id="KW-1185">Reference proteome</keyword>
<dbReference type="AlphaFoldDB" id="A0A553RF91"/>
<feature type="compositionally biased region" description="Basic and acidic residues" evidence="1">
    <location>
        <begin position="176"/>
        <end position="191"/>
    </location>
</feature>
<sequence>MATLSMSLVQALEKAARMCKAEEVKLTENIRQYKEILCLMRTRVTECSDLETQSANETEDGIPPEEKQEIELLEQALKKAAQIRSVSEAQKEPFQRKSSNESKGKASASQTVKVDKEKRAFPKKPDLRRGMRGNLKHGTTWMRPVLAQKPQTAPLGFRGRASAPKSSSGKVSTTGSDKKSSLQDRNPKELSLDNAEEGSTSDRDEKSTAEQQKLIERWIPSPLFPVWQAKRSKQNRLWMKVLRQQSKPVPERARFTERLRAAVSFCSICFCTFPSEWPSRSPADLSRELEVLSLRCLNLTHCFQSEHQALKDALSGCSGERCYESLQMLEGLEKMTEELLTCVGLRRKDWERWEKWSSGSLCPIKRRQDWADPDAQPCLPPILSYSNEAELRHVQTARVNVERLEQALQLQQVMSDNLASCWDSQATADRPSPMVLRSVWSLLAEGGVQFPSLVLDSE</sequence>
<evidence type="ECO:0008006" key="4">
    <source>
        <dbReference type="Google" id="ProtNLM"/>
    </source>
</evidence>
<organism evidence="2 3">
    <name type="scientific">Danionella cerebrum</name>
    <dbReference type="NCBI Taxonomy" id="2873325"/>
    <lineage>
        <taxon>Eukaryota</taxon>
        <taxon>Metazoa</taxon>
        <taxon>Chordata</taxon>
        <taxon>Craniata</taxon>
        <taxon>Vertebrata</taxon>
        <taxon>Euteleostomi</taxon>
        <taxon>Actinopterygii</taxon>
        <taxon>Neopterygii</taxon>
        <taxon>Teleostei</taxon>
        <taxon>Ostariophysi</taxon>
        <taxon>Cypriniformes</taxon>
        <taxon>Danionidae</taxon>
        <taxon>Danioninae</taxon>
        <taxon>Danionella</taxon>
    </lineage>
</organism>
<dbReference type="EMBL" id="SRMA01024228">
    <property type="protein sequence ID" value="TRZ00856.1"/>
    <property type="molecule type" value="Genomic_DNA"/>
</dbReference>
<gene>
    <name evidence="2" type="ORF">DNTS_031791</name>
</gene>
<dbReference type="OrthoDB" id="9939072at2759"/>
<feature type="compositionally biased region" description="Basic and acidic residues" evidence="1">
    <location>
        <begin position="113"/>
        <end position="129"/>
    </location>
</feature>
<proteinExistence type="predicted"/>
<feature type="compositionally biased region" description="Basic and acidic residues" evidence="1">
    <location>
        <begin position="89"/>
        <end position="104"/>
    </location>
</feature>